<dbReference type="SUPFAM" id="SSF81301">
    <property type="entry name" value="Nucleotidyltransferase"/>
    <property type="match status" value="1"/>
</dbReference>
<dbReference type="GO" id="GO:0042256">
    <property type="term" value="P:cytosolic ribosome assembly"/>
    <property type="evidence" value="ECO:0007669"/>
    <property type="project" value="UniProtKB-UniRule"/>
</dbReference>
<dbReference type="STRING" id="222136.BBW65_03740"/>
<dbReference type="Proteomes" id="UP000092884">
    <property type="component" value="Chromosome"/>
</dbReference>
<dbReference type="KEGG" id="het:BBW65_03740"/>
<keyword evidence="2" id="KW-0678">Repressor</keyword>
<sequence>MTDLQTRVQRITQILDDKKAENIEVISLEGKEYITDVVVIATALVGKHSFALLDTLKTQLKPLGETFYGTEEESEDWIIADLGEIMIHIFTEEHRKKFNLEEFLNSLIHSTPNTH</sequence>
<dbReference type="InterPro" id="IPR004394">
    <property type="entry name" value="Iojap/RsfS/C7orf30"/>
</dbReference>
<dbReference type="RefSeq" id="WP_066339920.1">
    <property type="nucleotide sequence ID" value="NZ_CP016503.1"/>
</dbReference>
<dbReference type="GO" id="GO:0090071">
    <property type="term" value="P:negative regulation of ribosome biogenesis"/>
    <property type="evidence" value="ECO:0007669"/>
    <property type="project" value="UniProtKB-UniRule"/>
</dbReference>
<dbReference type="Gene3D" id="3.30.460.10">
    <property type="entry name" value="Beta Polymerase, domain 2"/>
    <property type="match status" value="1"/>
</dbReference>
<name>A0A1B1U590_9HELI</name>
<evidence type="ECO:0000256" key="2">
    <source>
        <dbReference type="HAMAP-Rule" id="MF_01477"/>
    </source>
</evidence>
<comment type="similarity">
    <text evidence="1 2">Belongs to the Iojap/RsfS family.</text>
</comment>
<dbReference type="NCBIfam" id="TIGR00090">
    <property type="entry name" value="rsfS_iojap_ybeB"/>
    <property type="match status" value="1"/>
</dbReference>
<comment type="subunit">
    <text evidence="2">Interacts with ribosomal protein uL14 (rplN).</text>
</comment>
<keyword evidence="2" id="KW-0810">Translation regulation</keyword>
<accession>A0A1B1U590</accession>
<dbReference type="GO" id="GO:0043023">
    <property type="term" value="F:ribosomal large subunit binding"/>
    <property type="evidence" value="ECO:0007669"/>
    <property type="project" value="TreeGrafter"/>
</dbReference>
<keyword evidence="2" id="KW-0963">Cytoplasm</keyword>
<protein>
    <recommendedName>
        <fullName evidence="2">Ribosomal silencing factor RsfS</fullName>
    </recommendedName>
</protein>
<organism evidence="3 4">
    <name type="scientific">Helicobacter enhydrae</name>
    <dbReference type="NCBI Taxonomy" id="222136"/>
    <lineage>
        <taxon>Bacteria</taxon>
        <taxon>Pseudomonadati</taxon>
        <taxon>Campylobacterota</taxon>
        <taxon>Epsilonproteobacteria</taxon>
        <taxon>Campylobacterales</taxon>
        <taxon>Helicobacteraceae</taxon>
        <taxon>Helicobacter</taxon>
    </lineage>
</organism>
<gene>
    <name evidence="2" type="primary">rsfS</name>
    <name evidence="3" type="ORF">BBW65_03740</name>
</gene>
<dbReference type="GO" id="GO:0017148">
    <property type="term" value="P:negative regulation of translation"/>
    <property type="evidence" value="ECO:0007669"/>
    <property type="project" value="UniProtKB-UniRule"/>
</dbReference>
<dbReference type="PANTHER" id="PTHR21043">
    <property type="entry name" value="IOJAP SUPERFAMILY ORTHOLOG"/>
    <property type="match status" value="1"/>
</dbReference>
<reference evidence="4" key="1">
    <citation type="submission" date="2016-07" db="EMBL/GenBank/DDBJ databases">
        <authorList>
            <person name="Florea S."/>
            <person name="Webb J.S."/>
            <person name="Jaromczyk J."/>
            <person name="Schardl C.L."/>
        </authorList>
    </citation>
    <scope>NUCLEOTIDE SEQUENCE [LARGE SCALE GENOMIC DNA]</scope>
    <source>
        <strain evidence="4">MIT 01-6242</strain>
    </source>
</reference>
<proteinExistence type="inferred from homology"/>
<dbReference type="Pfam" id="PF02410">
    <property type="entry name" value="RsfS"/>
    <property type="match status" value="1"/>
</dbReference>
<dbReference type="PANTHER" id="PTHR21043:SF0">
    <property type="entry name" value="MITOCHONDRIAL ASSEMBLY OF RIBOSOMAL LARGE SUBUNIT PROTEIN 1"/>
    <property type="match status" value="1"/>
</dbReference>
<keyword evidence="4" id="KW-1185">Reference proteome</keyword>
<dbReference type="GO" id="GO:0005737">
    <property type="term" value="C:cytoplasm"/>
    <property type="evidence" value="ECO:0007669"/>
    <property type="project" value="UniProtKB-SubCell"/>
</dbReference>
<dbReference type="InterPro" id="IPR043519">
    <property type="entry name" value="NT_sf"/>
</dbReference>
<comment type="function">
    <text evidence="2">Functions as a ribosomal silencing factor. Interacts with ribosomal protein uL14 (rplN), blocking formation of intersubunit bridge B8. Prevents association of the 30S and 50S ribosomal subunits and the formation of functional ribosomes, thus repressing translation.</text>
</comment>
<evidence type="ECO:0000313" key="3">
    <source>
        <dbReference type="EMBL" id="ANV97964.1"/>
    </source>
</evidence>
<comment type="subcellular location">
    <subcellularLocation>
        <location evidence="2">Cytoplasm</location>
    </subcellularLocation>
</comment>
<evidence type="ECO:0000256" key="1">
    <source>
        <dbReference type="ARBA" id="ARBA00010574"/>
    </source>
</evidence>
<evidence type="ECO:0000313" key="4">
    <source>
        <dbReference type="Proteomes" id="UP000092884"/>
    </source>
</evidence>
<dbReference type="HAMAP" id="MF_01477">
    <property type="entry name" value="Iojap_RsfS"/>
    <property type="match status" value="1"/>
</dbReference>
<dbReference type="AlphaFoldDB" id="A0A1B1U590"/>
<dbReference type="OrthoDB" id="9793681at2"/>
<dbReference type="EMBL" id="CP016503">
    <property type="protein sequence ID" value="ANV97964.1"/>
    <property type="molecule type" value="Genomic_DNA"/>
</dbReference>